<feature type="transmembrane region" description="Helical" evidence="5">
    <location>
        <begin position="116"/>
        <end position="136"/>
    </location>
</feature>
<keyword evidence="3 5" id="KW-1133">Transmembrane helix</keyword>
<accession>A0ABW0Q5Y5</accession>
<evidence type="ECO:0000313" key="7">
    <source>
        <dbReference type="EMBL" id="MFC5520140.1"/>
    </source>
</evidence>
<feature type="transmembrane region" description="Helical" evidence="5">
    <location>
        <begin position="7"/>
        <end position="31"/>
    </location>
</feature>
<dbReference type="EMBL" id="JBHSMX010000009">
    <property type="protein sequence ID" value="MFC5520140.1"/>
    <property type="molecule type" value="Genomic_DNA"/>
</dbReference>
<organism evidence="7 8">
    <name type="scientific">Polaromonas jejuensis</name>
    <dbReference type="NCBI Taxonomy" id="457502"/>
    <lineage>
        <taxon>Bacteria</taxon>
        <taxon>Pseudomonadati</taxon>
        <taxon>Pseudomonadota</taxon>
        <taxon>Betaproteobacteria</taxon>
        <taxon>Burkholderiales</taxon>
        <taxon>Comamonadaceae</taxon>
        <taxon>Polaromonas</taxon>
    </lineage>
</organism>
<dbReference type="RefSeq" id="WP_377371961.1">
    <property type="nucleotide sequence ID" value="NZ_JBHSMX010000009.1"/>
</dbReference>
<feature type="domain" description="TMEM205-like" evidence="6">
    <location>
        <begin position="10"/>
        <end position="110"/>
    </location>
</feature>
<evidence type="ECO:0000256" key="4">
    <source>
        <dbReference type="ARBA" id="ARBA00023136"/>
    </source>
</evidence>
<comment type="caution">
    <text evidence="7">The sequence shown here is derived from an EMBL/GenBank/DDBJ whole genome shotgun (WGS) entry which is preliminary data.</text>
</comment>
<feature type="transmembrane region" description="Helical" evidence="5">
    <location>
        <begin position="84"/>
        <end position="104"/>
    </location>
</feature>
<sequence length="154" mass="16217">MPTKQRFSLLLAALWWGSLTGLGFVVVPLLFMHLGSPAAAGAMAAKLFTAQTWLSTGCAMLMLLVLNRKDGPALSPPADAAMKFIVAGLLLALLVEFGVAPRIVNARAEGGDLKLWHGLGSAMYLGQWLCAGFALWRLSGRSDAQNTGAHADPA</sequence>
<evidence type="ECO:0000313" key="8">
    <source>
        <dbReference type="Proteomes" id="UP001596084"/>
    </source>
</evidence>
<evidence type="ECO:0000256" key="1">
    <source>
        <dbReference type="ARBA" id="ARBA00004370"/>
    </source>
</evidence>
<dbReference type="InterPro" id="IPR025423">
    <property type="entry name" value="TMEM205-like"/>
</dbReference>
<protein>
    <submittedName>
        <fullName evidence="7">DUF4149 domain-containing protein</fullName>
    </submittedName>
</protein>
<keyword evidence="8" id="KW-1185">Reference proteome</keyword>
<proteinExistence type="predicted"/>
<feature type="transmembrane region" description="Helical" evidence="5">
    <location>
        <begin position="43"/>
        <end position="64"/>
    </location>
</feature>
<gene>
    <name evidence="7" type="ORF">ACFPP7_04310</name>
</gene>
<evidence type="ECO:0000256" key="5">
    <source>
        <dbReference type="SAM" id="Phobius"/>
    </source>
</evidence>
<dbReference type="Proteomes" id="UP001596084">
    <property type="component" value="Unassembled WGS sequence"/>
</dbReference>
<evidence type="ECO:0000259" key="6">
    <source>
        <dbReference type="Pfam" id="PF13664"/>
    </source>
</evidence>
<reference evidence="8" key="1">
    <citation type="journal article" date="2019" name="Int. J. Syst. Evol. Microbiol.">
        <title>The Global Catalogue of Microorganisms (GCM) 10K type strain sequencing project: providing services to taxonomists for standard genome sequencing and annotation.</title>
        <authorList>
            <consortium name="The Broad Institute Genomics Platform"/>
            <consortium name="The Broad Institute Genome Sequencing Center for Infectious Disease"/>
            <person name="Wu L."/>
            <person name="Ma J."/>
        </authorList>
    </citation>
    <scope>NUCLEOTIDE SEQUENCE [LARGE SCALE GENOMIC DNA]</scope>
    <source>
        <strain evidence="8">CGMCC 4.7277</strain>
    </source>
</reference>
<evidence type="ECO:0000256" key="2">
    <source>
        <dbReference type="ARBA" id="ARBA00022692"/>
    </source>
</evidence>
<name>A0ABW0Q5Y5_9BURK</name>
<evidence type="ECO:0000256" key="3">
    <source>
        <dbReference type="ARBA" id="ARBA00022989"/>
    </source>
</evidence>
<dbReference type="Pfam" id="PF13664">
    <property type="entry name" value="DUF4149"/>
    <property type="match status" value="1"/>
</dbReference>
<keyword evidence="4 5" id="KW-0472">Membrane</keyword>
<keyword evidence="2 5" id="KW-0812">Transmembrane</keyword>
<comment type="subcellular location">
    <subcellularLocation>
        <location evidence="1">Membrane</location>
    </subcellularLocation>
</comment>